<comment type="similarity">
    <text evidence="1 7">Belongs to the sigma-70 factor family.</text>
</comment>
<dbReference type="GO" id="GO:0003677">
    <property type="term" value="F:DNA binding"/>
    <property type="evidence" value="ECO:0007669"/>
    <property type="project" value="UniProtKB-KW"/>
</dbReference>
<evidence type="ECO:0000259" key="8">
    <source>
        <dbReference type="PROSITE" id="PS50943"/>
    </source>
</evidence>
<dbReference type="Gene3D" id="1.10.10.10">
    <property type="entry name" value="Winged helix-like DNA-binding domain superfamily/Winged helix DNA-binding domain"/>
    <property type="match status" value="2"/>
</dbReference>
<gene>
    <name evidence="9" type="ordered locus">RUM_18470</name>
</gene>
<keyword evidence="5 7" id="KW-0238">DNA-binding</keyword>
<keyword evidence="6 7" id="KW-0804">Transcription</keyword>
<accession>D4LE53</accession>
<dbReference type="HOGENOM" id="CLU_014793_8_5_9"/>
<dbReference type="SUPFAM" id="SSF88659">
    <property type="entry name" value="Sigma3 and sigma4 domains of RNA polymerase sigma factors"/>
    <property type="match status" value="2"/>
</dbReference>
<organism evidence="9 10">
    <name type="scientific">Ruminococcus champanellensis (strain DSM 18848 / JCM 17042 / KCTC 15320 / 18P13)</name>
    <dbReference type="NCBI Taxonomy" id="213810"/>
    <lineage>
        <taxon>Bacteria</taxon>
        <taxon>Bacillati</taxon>
        <taxon>Bacillota</taxon>
        <taxon>Clostridia</taxon>
        <taxon>Eubacteriales</taxon>
        <taxon>Oscillospiraceae</taxon>
        <taxon>Ruminococcus</taxon>
    </lineage>
</organism>
<dbReference type="GeneID" id="83156523"/>
<dbReference type="InterPro" id="IPR014284">
    <property type="entry name" value="RNA_pol_sigma-70_dom"/>
</dbReference>
<dbReference type="STRING" id="213810.RUM_18470"/>
<evidence type="ECO:0000256" key="7">
    <source>
        <dbReference type="RuleBase" id="RU362124"/>
    </source>
</evidence>
<dbReference type="InterPro" id="IPR000943">
    <property type="entry name" value="RNA_pol_sigma70"/>
</dbReference>
<dbReference type="PANTHER" id="PTHR30603">
    <property type="entry name" value="RNA POLYMERASE SIGMA FACTOR RPO"/>
    <property type="match status" value="1"/>
</dbReference>
<dbReference type="InterPro" id="IPR036388">
    <property type="entry name" value="WH-like_DNA-bd_sf"/>
</dbReference>
<dbReference type="PROSITE" id="PS00716">
    <property type="entry name" value="SIGMA70_2"/>
    <property type="match status" value="1"/>
</dbReference>
<evidence type="ECO:0000256" key="5">
    <source>
        <dbReference type="ARBA" id="ARBA00023125"/>
    </source>
</evidence>
<protein>
    <recommendedName>
        <fullName evidence="7">RNA polymerase sigma factor</fullName>
    </recommendedName>
</protein>
<dbReference type="Proteomes" id="UP000007054">
    <property type="component" value="Chromosome"/>
</dbReference>
<sequence>MAYQKVIISGINTSKLTVLKESEKIELLREIQRTGSKEARDKLINGNLRLVLSVIQRFAGRGEDIDDLFQIGVIGLIKAINNFDLSKEVRFSTYCVPMISGELRRFLRDYNHIKVSRSLRDLAYKAMQAKEQLTAEQQKEPTMDEIAKRIDAKRSDVVLALESVTDPVSLYEPVYSDAGDTLYVLDQISDQNSVDSWLDEIALRDAIKALQPREKRILYLRFFQGKTQVEVAQEIGISQAQVSRLEKGALNQIKGDV</sequence>
<evidence type="ECO:0000256" key="6">
    <source>
        <dbReference type="ARBA" id="ARBA00023163"/>
    </source>
</evidence>
<dbReference type="InterPro" id="IPR007630">
    <property type="entry name" value="RNA_pol_sigma70_r4"/>
</dbReference>
<dbReference type="PRINTS" id="PR00046">
    <property type="entry name" value="SIGMA70FCT"/>
</dbReference>
<dbReference type="PROSITE" id="PS00715">
    <property type="entry name" value="SIGMA70_1"/>
    <property type="match status" value="1"/>
</dbReference>
<dbReference type="PANTHER" id="PTHR30603:SF17">
    <property type="entry name" value="RNA POLYMERASE SIGMA-G FACTOR"/>
    <property type="match status" value="1"/>
</dbReference>
<dbReference type="EMBL" id="FP929052">
    <property type="protein sequence ID" value="CBL17898.1"/>
    <property type="molecule type" value="Genomic_DNA"/>
</dbReference>
<reference evidence="9" key="2">
    <citation type="submission" date="2010-03" db="EMBL/GenBank/DDBJ databases">
        <authorList>
            <person name="Pajon A."/>
        </authorList>
    </citation>
    <scope>NUCLEOTIDE SEQUENCE</scope>
    <source>
        <strain evidence="9">Type strain: 18P13</strain>
    </source>
</reference>
<dbReference type="NCBIfam" id="TIGR02980">
    <property type="entry name" value="SigBFG"/>
    <property type="match status" value="1"/>
</dbReference>
<dbReference type="InterPro" id="IPR013324">
    <property type="entry name" value="RNA_pol_sigma_r3/r4-like"/>
</dbReference>
<dbReference type="BioCyc" id="RCHA213810:RUM_RS08960-MONOMER"/>
<evidence type="ECO:0000256" key="3">
    <source>
        <dbReference type="ARBA" id="ARBA00023015"/>
    </source>
</evidence>
<dbReference type="InterPro" id="IPR050239">
    <property type="entry name" value="Sigma-70_RNA_pol_init_factors"/>
</dbReference>
<keyword evidence="3 7" id="KW-0805">Transcription regulation</keyword>
<feature type="domain" description="HTH cro/C1-type" evidence="8">
    <location>
        <begin position="217"/>
        <end position="248"/>
    </location>
</feature>
<dbReference type="InterPro" id="IPR013325">
    <property type="entry name" value="RNA_pol_sigma_r2"/>
</dbReference>
<keyword evidence="10" id="KW-1185">Reference proteome</keyword>
<dbReference type="Pfam" id="PF04542">
    <property type="entry name" value="Sigma70_r2"/>
    <property type="match status" value="1"/>
</dbReference>
<evidence type="ECO:0000256" key="1">
    <source>
        <dbReference type="ARBA" id="ARBA00007788"/>
    </source>
</evidence>
<dbReference type="PROSITE" id="PS50943">
    <property type="entry name" value="HTH_CROC1"/>
    <property type="match status" value="1"/>
</dbReference>
<dbReference type="PATRIC" id="fig|213810.4.peg.1744"/>
<dbReference type="InterPro" id="IPR007624">
    <property type="entry name" value="RNA_pol_sigma70_r3"/>
</dbReference>
<name>D4LE53_RUMC1</name>
<dbReference type="KEGG" id="rch:RUM_18470"/>
<dbReference type="NCBIfam" id="TIGR02937">
    <property type="entry name" value="sigma70-ECF"/>
    <property type="match status" value="1"/>
</dbReference>
<dbReference type="Pfam" id="PF04539">
    <property type="entry name" value="Sigma70_r3"/>
    <property type="match status" value="1"/>
</dbReference>
<evidence type="ECO:0000313" key="10">
    <source>
        <dbReference type="Proteomes" id="UP000007054"/>
    </source>
</evidence>
<proteinExistence type="inferred from homology"/>
<dbReference type="SUPFAM" id="SSF88946">
    <property type="entry name" value="Sigma2 domain of RNA polymerase sigma factors"/>
    <property type="match status" value="1"/>
</dbReference>
<dbReference type="Gene3D" id="1.20.120.1810">
    <property type="match status" value="1"/>
</dbReference>
<evidence type="ECO:0000313" key="9">
    <source>
        <dbReference type="EMBL" id="CBL17898.1"/>
    </source>
</evidence>
<dbReference type="InterPro" id="IPR001387">
    <property type="entry name" value="Cro/C1-type_HTH"/>
</dbReference>
<dbReference type="NCBIfam" id="NF006071">
    <property type="entry name" value="PRK08215.1"/>
    <property type="match status" value="1"/>
</dbReference>
<dbReference type="InterPro" id="IPR014322">
    <property type="entry name" value="RNA_pol_sigma-B/F/G"/>
</dbReference>
<dbReference type="InterPro" id="IPR007627">
    <property type="entry name" value="RNA_pol_sigma70_r2"/>
</dbReference>
<evidence type="ECO:0000256" key="2">
    <source>
        <dbReference type="ARBA" id="ARBA00022969"/>
    </source>
</evidence>
<evidence type="ECO:0000256" key="4">
    <source>
        <dbReference type="ARBA" id="ARBA00023082"/>
    </source>
</evidence>
<dbReference type="RefSeq" id="WP_015558804.1">
    <property type="nucleotide sequence ID" value="NC_021039.1"/>
</dbReference>
<dbReference type="GO" id="GO:0006352">
    <property type="term" value="P:DNA-templated transcription initiation"/>
    <property type="evidence" value="ECO:0007669"/>
    <property type="project" value="InterPro"/>
</dbReference>
<dbReference type="GO" id="GO:0016987">
    <property type="term" value="F:sigma factor activity"/>
    <property type="evidence" value="ECO:0007669"/>
    <property type="project" value="UniProtKB-KW"/>
</dbReference>
<keyword evidence="2" id="KW-0749">Sporulation</keyword>
<dbReference type="GO" id="GO:0030435">
    <property type="term" value="P:sporulation resulting in formation of a cellular spore"/>
    <property type="evidence" value="ECO:0007669"/>
    <property type="project" value="UniProtKB-KW"/>
</dbReference>
<dbReference type="CDD" id="cd06171">
    <property type="entry name" value="Sigma70_r4"/>
    <property type="match status" value="1"/>
</dbReference>
<dbReference type="AlphaFoldDB" id="D4LE53"/>
<dbReference type="Pfam" id="PF04545">
    <property type="entry name" value="Sigma70_r4"/>
    <property type="match status" value="1"/>
</dbReference>
<keyword evidence="4 7" id="KW-0731">Sigma factor</keyword>
<dbReference type="PIRSF" id="PIRSF000770">
    <property type="entry name" value="RNA_pol_sigma-SigE/K"/>
    <property type="match status" value="1"/>
</dbReference>
<reference evidence="9" key="1">
    <citation type="submission" date="2010-03" db="EMBL/GenBank/DDBJ databases">
        <title>The genome sequence of Ruminococcus sp. 18P13.</title>
        <authorList>
            <consortium name="metaHIT consortium -- http://www.metahit.eu/"/>
            <person name="Pajon A."/>
            <person name="Turner K."/>
            <person name="Parkhill J."/>
            <person name="Bernalier A."/>
        </authorList>
    </citation>
    <scope>NUCLEOTIDE SEQUENCE [LARGE SCALE GENOMIC DNA]</scope>
    <source>
        <strain evidence="9">Type strain: 18P13</strain>
    </source>
</reference>
<comment type="function">
    <text evidence="7">Sigma factors are initiation factors that promote the attachment of RNA polymerase to specific initiation sites and are then released.</text>
</comment>